<organism evidence="5">
    <name type="scientific">Magnetococcus massalia (strain MO-1)</name>
    <dbReference type="NCBI Taxonomy" id="451514"/>
    <lineage>
        <taxon>Bacteria</taxon>
        <taxon>Pseudomonadati</taxon>
        <taxon>Pseudomonadota</taxon>
        <taxon>Magnetococcia</taxon>
        <taxon>Magnetococcales</taxon>
        <taxon>Magnetococcaceae</taxon>
        <taxon>Magnetococcus</taxon>
    </lineage>
</organism>
<dbReference type="InterPro" id="IPR036907">
    <property type="entry name" value="5'-Nucleotdase_C_sf"/>
</dbReference>
<comment type="similarity">
    <text evidence="2">Belongs to the 5'-nucleotidase family.</text>
</comment>
<dbReference type="InterPro" id="IPR008334">
    <property type="entry name" value="5'-Nucleotdase_C"/>
</dbReference>
<dbReference type="SUPFAM" id="SSF55816">
    <property type="entry name" value="5'-nucleotidase (syn. UDP-sugar hydrolase), C-terminal domain"/>
    <property type="match status" value="1"/>
</dbReference>
<dbReference type="GO" id="GO:0009166">
    <property type="term" value="P:nucleotide catabolic process"/>
    <property type="evidence" value="ECO:0007669"/>
    <property type="project" value="InterPro"/>
</dbReference>
<dbReference type="Gene3D" id="3.60.21.10">
    <property type="match status" value="1"/>
</dbReference>
<dbReference type="Pfam" id="PF02872">
    <property type="entry name" value="5_nucleotid_C"/>
    <property type="match status" value="1"/>
</dbReference>
<accession>A0A1S7LDQ6</accession>
<dbReference type="GO" id="GO:0000166">
    <property type="term" value="F:nucleotide binding"/>
    <property type="evidence" value="ECO:0007669"/>
    <property type="project" value="UniProtKB-KW"/>
</dbReference>
<protein>
    <submittedName>
        <fullName evidence="5">Putative 5`-nucleotidase</fullName>
        <ecNumber evidence="5">3.1.3.5</ecNumber>
    </submittedName>
</protein>
<dbReference type="Gene3D" id="3.90.780.10">
    <property type="entry name" value="5'-Nucleotidase, C-terminal domain"/>
    <property type="match status" value="1"/>
</dbReference>
<dbReference type="AlphaFoldDB" id="A0A1S7LDQ6"/>
<dbReference type="Pfam" id="PF00149">
    <property type="entry name" value="Metallophos"/>
    <property type="match status" value="1"/>
</dbReference>
<name>A0A1S7LDQ6_MAGMO</name>
<proteinExistence type="inferred from homology"/>
<evidence type="ECO:0000256" key="1">
    <source>
        <dbReference type="ARBA" id="ARBA00022729"/>
    </source>
</evidence>
<evidence type="ECO:0000313" key="5">
    <source>
        <dbReference type="EMBL" id="CRH04254.1"/>
    </source>
</evidence>
<dbReference type="InterPro" id="IPR029052">
    <property type="entry name" value="Metallo-depent_PP-like"/>
</dbReference>
<evidence type="ECO:0000259" key="4">
    <source>
        <dbReference type="Pfam" id="PF02872"/>
    </source>
</evidence>
<sequence>MHTIVKTVLAIGLIFLPGLLAAKEAAKSITLLTINDVYRIAGTANGTMGSLSRVRTLRKQLEQEDPNLLMLHAGDFLFPSMMSRLFKGEHMIDLLNGLDGDFSRFDERMLVTFGNHEFDKSKLKHAAMLGQRIKNSQFSWLASDIDFKPGIIGLSEGLAPNIIRSQLRTINGIKVGLFSITTDVKHPGYVERFLPPLETAAKLSAQLREQGAQVVIALTHQTVAQDMKIFRKLKEKGPDLIVGGHEHSRHAIKNGPRMLIKADADASSAAVIKITLDESSPSGMKIAHRFEDLTKEVVKDNLVDGRTAAWSERYNTLFCKQQRAGSDCLDKPLTSTGVELVAEELEIRKYETNLGSWVVDQAVKAFKPHGAQIAFINAGSMRLNQNVPRKIAVTMRHLEELFPYDNNLSLIEIDGKTLKQIVARAVTDWNGNGWWLQVSGFGYRFDPEKGTVSDLSLLTRKGPKPVGDDEKILAVTNDFLLNPIFGQDGYTMLRPEMVVRESADETPSLKQLVAKALARIPHGHFKPVLKGRICNTKRQQVPCLLDMPLRK</sequence>
<evidence type="ECO:0000256" key="2">
    <source>
        <dbReference type="RuleBase" id="RU362119"/>
    </source>
</evidence>
<dbReference type="PANTHER" id="PTHR11575">
    <property type="entry name" value="5'-NUCLEOTIDASE-RELATED"/>
    <property type="match status" value="1"/>
</dbReference>
<dbReference type="PANTHER" id="PTHR11575:SF24">
    <property type="entry name" value="5'-NUCLEOTIDASE"/>
    <property type="match status" value="1"/>
</dbReference>
<feature type="domain" description="5'-Nucleotidase C-terminal" evidence="4">
    <location>
        <begin position="345"/>
        <end position="493"/>
    </location>
</feature>
<reference evidence="5" key="1">
    <citation type="submission" date="2015-04" db="EMBL/GenBank/DDBJ databases">
        <authorList>
            <person name="Syromyatnikov M.Y."/>
            <person name="Popov V.N."/>
        </authorList>
    </citation>
    <scope>NUCLEOTIDE SEQUENCE</scope>
    <source>
        <strain evidence="5">MO-1</strain>
    </source>
</reference>
<keyword evidence="2" id="KW-0547">Nucleotide-binding</keyword>
<dbReference type="InterPro" id="IPR006179">
    <property type="entry name" value="5_nucleotidase/apyrase"/>
</dbReference>
<keyword evidence="2 5" id="KW-0378">Hydrolase</keyword>
<gene>
    <name evidence="5" type="ORF">MAGMO_0038</name>
</gene>
<evidence type="ECO:0000259" key="3">
    <source>
        <dbReference type="Pfam" id="PF00149"/>
    </source>
</evidence>
<dbReference type="PRINTS" id="PR01607">
    <property type="entry name" value="APYRASEFAMLY"/>
</dbReference>
<dbReference type="SUPFAM" id="SSF56300">
    <property type="entry name" value="Metallo-dependent phosphatases"/>
    <property type="match status" value="1"/>
</dbReference>
<keyword evidence="1" id="KW-0732">Signal</keyword>
<dbReference type="EC" id="3.1.3.5" evidence="5"/>
<dbReference type="EMBL" id="LO017727">
    <property type="protein sequence ID" value="CRH04254.1"/>
    <property type="molecule type" value="Genomic_DNA"/>
</dbReference>
<dbReference type="GO" id="GO:0008253">
    <property type="term" value="F:5'-nucleotidase activity"/>
    <property type="evidence" value="ECO:0007669"/>
    <property type="project" value="UniProtKB-EC"/>
</dbReference>
<dbReference type="InterPro" id="IPR004843">
    <property type="entry name" value="Calcineurin-like_PHP"/>
</dbReference>
<feature type="domain" description="Calcineurin-like phosphoesterase" evidence="3">
    <location>
        <begin position="31"/>
        <end position="248"/>
    </location>
</feature>